<evidence type="ECO:0008006" key="4">
    <source>
        <dbReference type="Google" id="ProtNLM"/>
    </source>
</evidence>
<feature type="region of interest" description="Disordered" evidence="1">
    <location>
        <begin position="1"/>
        <end position="35"/>
    </location>
</feature>
<evidence type="ECO:0000313" key="2">
    <source>
        <dbReference type="EMBL" id="VDN09074.1"/>
    </source>
</evidence>
<feature type="region of interest" description="Disordered" evidence="1">
    <location>
        <begin position="109"/>
        <end position="146"/>
    </location>
</feature>
<sequence length="179" mass="20736">MHPEGQTRTISRQMKNCDRRKTRKQGRRRQQKSTLMDVTAEDRITEVRRLKEIVPSLQDSSCLDEVTIIEETISFITRLEDAVLRKYFPMDPRRTDQSQPQLHPLLKHLLPKRPPLDQPSSLPHEEEEEVSEAPGEQPSPQLNPVCPHLSRGWCRTSATWSTESTPCHTSDEDNDFTNI</sequence>
<protein>
    <recommendedName>
        <fullName evidence="4">BHLH domain-containing protein</fullName>
    </recommendedName>
</protein>
<dbReference type="EMBL" id="UYRU01046342">
    <property type="protein sequence ID" value="VDN09074.1"/>
    <property type="molecule type" value="Genomic_DNA"/>
</dbReference>
<proteinExistence type="predicted"/>
<evidence type="ECO:0000256" key="1">
    <source>
        <dbReference type="SAM" id="MobiDB-lite"/>
    </source>
</evidence>
<feature type="compositionally biased region" description="Polar residues" evidence="1">
    <location>
        <begin position="158"/>
        <end position="168"/>
    </location>
</feature>
<dbReference type="Proteomes" id="UP000281553">
    <property type="component" value="Unassembled WGS sequence"/>
</dbReference>
<feature type="compositionally biased region" description="Basic residues" evidence="1">
    <location>
        <begin position="18"/>
        <end position="31"/>
    </location>
</feature>
<gene>
    <name evidence="2" type="ORF">DILT_LOCUS4905</name>
</gene>
<organism evidence="2 3">
    <name type="scientific">Dibothriocephalus latus</name>
    <name type="common">Fish tapeworm</name>
    <name type="synonym">Diphyllobothrium latum</name>
    <dbReference type="NCBI Taxonomy" id="60516"/>
    <lineage>
        <taxon>Eukaryota</taxon>
        <taxon>Metazoa</taxon>
        <taxon>Spiralia</taxon>
        <taxon>Lophotrochozoa</taxon>
        <taxon>Platyhelminthes</taxon>
        <taxon>Cestoda</taxon>
        <taxon>Eucestoda</taxon>
        <taxon>Diphyllobothriidea</taxon>
        <taxon>Diphyllobothriidae</taxon>
        <taxon>Dibothriocephalus</taxon>
    </lineage>
</organism>
<accession>A0A3P7KWV0</accession>
<evidence type="ECO:0000313" key="3">
    <source>
        <dbReference type="Proteomes" id="UP000281553"/>
    </source>
</evidence>
<dbReference type="OrthoDB" id="10047910at2759"/>
<reference evidence="2 3" key="1">
    <citation type="submission" date="2018-11" db="EMBL/GenBank/DDBJ databases">
        <authorList>
            <consortium name="Pathogen Informatics"/>
        </authorList>
    </citation>
    <scope>NUCLEOTIDE SEQUENCE [LARGE SCALE GENOMIC DNA]</scope>
</reference>
<dbReference type="AlphaFoldDB" id="A0A3P7KWV0"/>
<feature type="compositionally biased region" description="Polar residues" evidence="1">
    <location>
        <begin position="1"/>
        <end position="14"/>
    </location>
</feature>
<name>A0A3P7KWV0_DIBLA</name>
<keyword evidence="3" id="KW-1185">Reference proteome</keyword>
<feature type="region of interest" description="Disordered" evidence="1">
    <location>
        <begin position="158"/>
        <end position="179"/>
    </location>
</feature>